<evidence type="ECO:0000313" key="3">
    <source>
        <dbReference type="Proteomes" id="UP000186039"/>
    </source>
</evidence>
<dbReference type="AlphaFoldDB" id="A0A1Q9HD76"/>
<comment type="caution">
    <text evidence="1">The sequence shown here is derived from an EMBL/GenBank/DDBJ whole genome shotgun (WGS) entry which is preliminary data.</text>
</comment>
<evidence type="ECO:0000313" key="2">
    <source>
        <dbReference type="EMBL" id="OLQ94806.1"/>
    </source>
</evidence>
<dbReference type="OrthoDB" id="9814774at2"/>
<dbReference type="InterPro" id="IPR029069">
    <property type="entry name" value="HotDog_dom_sf"/>
</dbReference>
<organism evidence="1 4">
    <name type="scientific">Vibrio panuliri</name>
    <dbReference type="NCBI Taxonomy" id="1381081"/>
    <lineage>
        <taxon>Bacteria</taxon>
        <taxon>Pseudomonadati</taxon>
        <taxon>Pseudomonadota</taxon>
        <taxon>Gammaproteobacteria</taxon>
        <taxon>Vibrionales</taxon>
        <taxon>Vibrionaceae</taxon>
        <taxon>Vibrio</taxon>
    </lineage>
</organism>
<dbReference type="InterPro" id="IPR027961">
    <property type="entry name" value="DUF4442"/>
</dbReference>
<dbReference type="EMBL" id="MJMJ01000025">
    <property type="protein sequence ID" value="OLQ87474.1"/>
    <property type="molecule type" value="Genomic_DNA"/>
</dbReference>
<dbReference type="STRING" id="1381081.BIY22_21205"/>
<name>A0A1Q9HD76_9VIBR</name>
<dbReference type="SUPFAM" id="SSF54637">
    <property type="entry name" value="Thioesterase/thiol ester dehydrase-isomerase"/>
    <property type="match status" value="1"/>
</dbReference>
<evidence type="ECO:0000313" key="1">
    <source>
        <dbReference type="EMBL" id="OLQ87474.1"/>
    </source>
</evidence>
<reference evidence="3 4" key="1">
    <citation type="submission" date="2016-09" db="EMBL/GenBank/DDBJ databases">
        <title>Genomic Taxonomy of the Vibrionaceae.</title>
        <authorList>
            <person name="Gonzalez-Castillo A."/>
            <person name="Gomez-Gil B."/>
            <person name="Enciso-Ibarra K."/>
        </authorList>
    </citation>
    <scope>NUCLEOTIDE SEQUENCE [LARGE SCALE GENOMIC DNA]</scope>
    <source>
        <strain evidence="2 3">CAIM 1902</strain>
        <strain evidence="1 4">CAIM 703</strain>
    </source>
</reference>
<keyword evidence="3" id="KW-1185">Reference proteome</keyword>
<dbReference type="Proteomes" id="UP000186313">
    <property type="component" value="Unassembled WGS sequence"/>
</dbReference>
<dbReference type="Pfam" id="PF14539">
    <property type="entry name" value="DUF4442"/>
    <property type="match status" value="1"/>
</dbReference>
<sequence>MSSLFSKVYKPGMVRFALNSWPPFWGSGIKIVSISEDFRQVKVKLKLRWWNKNANRTQYGGSIFSLTDPIYALMLMGILGEEYYVWDKEASINFIKPGKGDLFADFELHAGQLDEIYQQTALGDKSFPEFIVHVKDTHGEVVAEVQRKLYVRKKPKYRQVAESQVELSSD</sequence>
<dbReference type="EMBL" id="MJMH01000111">
    <property type="protein sequence ID" value="OLQ94806.1"/>
    <property type="molecule type" value="Genomic_DNA"/>
</dbReference>
<proteinExistence type="predicted"/>
<dbReference type="Proteomes" id="UP000186039">
    <property type="component" value="Unassembled WGS sequence"/>
</dbReference>
<evidence type="ECO:0000313" key="4">
    <source>
        <dbReference type="Proteomes" id="UP000186313"/>
    </source>
</evidence>
<dbReference type="Gene3D" id="3.10.129.10">
    <property type="entry name" value="Hotdog Thioesterase"/>
    <property type="match status" value="1"/>
</dbReference>
<accession>A0A1Q9HD76</accession>
<dbReference type="RefSeq" id="WP_075709700.1">
    <property type="nucleotide sequence ID" value="NZ_AP019654.1"/>
</dbReference>
<protein>
    <submittedName>
        <fullName evidence="1">DUF4442 domain-containing protein</fullName>
    </submittedName>
</protein>
<gene>
    <name evidence="2" type="ORF">BIY20_00500</name>
    <name evidence="1" type="ORF">BIY22_21205</name>
</gene>